<comment type="caution">
    <text evidence="2">The sequence shown here is derived from an EMBL/GenBank/DDBJ whole genome shotgun (WGS) entry which is preliminary data.</text>
</comment>
<sequence length="112" mass="12658">KTEAVVVGGGHRRRWLEEDDNGSIKFSVYESVILLITQVLKKNDAGEHFSLLAICLGFELVTMIVSKYDVSPETFQKTMELCSFFKVLTTSNVSTAQSKRYPVTMVQWHPEA</sequence>
<dbReference type="Gene3D" id="3.40.50.880">
    <property type="match status" value="1"/>
</dbReference>
<evidence type="ECO:0000313" key="2">
    <source>
        <dbReference type="EMBL" id="GFA33445.1"/>
    </source>
</evidence>
<gene>
    <name evidence="2" type="ORF">Tci_605417</name>
</gene>
<dbReference type="EMBL" id="BKCJ010406316">
    <property type="protein sequence ID" value="GFA33445.1"/>
    <property type="molecule type" value="Genomic_DNA"/>
</dbReference>
<feature type="active site" description="Proton donor" evidence="1">
    <location>
        <position position="109"/>
    </location>
</feature>
<dbReference type="GO" id="GO:0034722">
    <property type="term" value="F:gamma-glutamyl-peptidase activity"/>
    <property type="evidence" value="ECO:0007669"/>
    <property type="project" value="TreeGrafter"/>
</dbReference>
<proteinExistence type="predicted"/>
<dbReference type="PANTHER" id="PTHR11315">
    <property type="entry name" value="PROTEASE FAMILY C26 GAMMA-GLUTAMYL HYDROLASE"/>
    <property type="match status" value="1"/>
</dbReference>
<evidence type="ECO:0000256" key="1">
    <source>
        <dbReference type="PIRSR" id="PIRSR615527-1"/>
    </source>
</evidence>
<keyword evidence="2" id="KW-0378">Hydrolase</keyword>
<reference evidence="2" key="1">
    <citation type="journal article" date="2019" name="Sci. Rep.">
        <title>Draft genome of Tanacetum cinerariifolium, the natural source of mosquito coil.</title>
        <authorList>
            <person name="Yamashiro T."/>
            <person name="Shiraishi A."/>
            <person name="Satake H."/>
            <person name="Nakayama K."/>
        </authorList>
    </citation>
    <scope>NUCLEOTIDE SEQUENCE</scope>
</reference>
<organism evidence="2">
    <name type="scientific">Tanacetum cinerariifolium</name>
    <name type="common">Dalmatian daisy</name>
    <name type="synonym">Chrysanthemum cinerariifolium</name>
    <dbReference type="NCBI Taxonomy" id="118510"/>
    <lineage>
        <taxon>Eukaryota</taxon>
        <taxon>Viridiplantae</taxon>
        <taxon>Streptophyta</taxon>
        <taxon>Embryophyta</taxon>
        <taxon>Tracheophyta</taxon>
        <taxon>Spermatophyta</taxon>
        <taxon>Magnoliopsida</taxon>
        <taxon>eudicotyledons</taxon>
        <taxon>Gunneridae</taxon>
        <taxon>Pentapetalae</taxon>
        <taxon>asterids</taxon>
        <taxon>campanulids</taxon>
        <taxon>Asterales</taxon>
        <taxon>Asteraceae</taxon>
        <taxon>Asteroideae</taxon>
        <taxon>Anthemideae</taxon>
        <taxon>Anthemidinae</taxon>
        <taxon>Tanacetum</taxon>
    </lineage>
</organism>
<protein>
    <submittedName>
        <fullName evidence="2">Gamma-glutamyl hydrolase 2-like</fullName>
    </submittedName>
</protein>
<name>A0A699JF60_TANCI</name>
<dbReference type="GO" id="GO:0046900">
    <property type="term" value="P:tetrahydrofolylpolyglutamate metabolic process"/>
    <property type="evidence" value="ECO:0007669"/>
    <property type="project" value="TreeGrafter"/>
</dbReference>
<dbReference type="InterPro" id="IPR015527">
    <property type="entry name" value="Pept_C26_g-glut_hydrolase"/>
</dbReference>
<dbReference type="InterPro" id="IPR029062">
    <property type="entry name" value="Class_I_gatase-like"/>
</dbReference>
<dbReference type="AlphaFoldDB" id="A0A699JF60"/>
<dbReference type="SUPFAM" id="SSF52317">
    <property type="entry name" value="Class I glutamine amidotransferase-like"/>
    <property type="match status" value="1"/>
</dbReference>
<dbReference type="PANTHER" id="PTHR11315:SF0">
    <property type="entry name" value="FOLATE GAMMA-GLUTAMYL HYDROLASE"/>
    <property type="match status" value="1"/>
</dbReference>
<feature type="non-terminal residue" evidence="2">
    <location>
        <position position="1"/>
    </location>
</feature>
<dbReference type="GO" id="GO:0005773">
    <property type="term" value="C:vacuole"/>
    <property type="evidence" value="ECO:0007669"/>
    <property type="project" value="TreeGrafter"/>
</dbReference>
<accession>A0A699JF60</accession>